<dbReference type="GO" id="GO:0003677">
    <property type="term" value="F:DNA binding"/>
    <property type="evidence" value="ECO:0007669"/>
    <property type="project" value="InterPro"/>
</dbReference>
<dbReference type="InterPro" id="IPR013249">
    <property type="entry name" value="RNA_pol_sigma70_r4_t2"/>
</dbReference>
<dbReference type="RefSeq" id="WP_072317771.1">
    <property type="nucleotide sequence ID" value="NZ_FPJE01000013.1"/>
</dbReference>
<feature type="domain" description="RNA polymerase sigma factor 70 region 4 type 2" evidence="6">
    <location>
        <begin position="124"/>
        <end position="170"/>
    </location>
</feature>
<dbReference type="OrthoDB" id="1100095at2"/>
<dbReference type="GO" id="GO:0006352">
    <property type="term" value="P:DNA-templated transcription initiation"/>
    <property type="evidence" value="ECO:0007669"/>
    <property type="project" value="InterPro"/>
</dbReference>
<dbReference type="InterPro" id="IPR013325">
    <property type="entry name" value="RNA_pol_sigma_r2"/>
</dbReference>
<dbReference type="NCBIfam" id="TIGR02985">
    <property type="entry name" value="Sig70_bacteroi1"/>
    <property type="match status" value="1"/>
</dbReference>
<evidence type="ECO:0000313" key="8">
    <source>
        <dbReference type="Proteomes" id="UP000182248"/>
    </source>
</evidence>
<keyword evidence="4" id="KW-0804">Transcription</keyword>
<keyword evidence="8" id="KW-1185">Reference proteome</keyword>
<sequence length="204" mass="23653">MEHDLNNTEHLVRGLKNGTSEAYSFLVNKYHHTLCTYAFTLVGDHDSAEDIVQNVLIRVWKKRKELKDDLDLKNYLYKSVYNNFIDHYRKMRPAFALEKIHIDSLRDYIHEEPDNAMEALIAIVKREIDNLPPKCREAFLLSKQEGLTNMEIAEYLNISIKSVEGHITKAFSILRKALGNTVHHIFMFLLHTGNLNTGLTLKTV</sequence>
<dbReference type="EMBL" id="FPJE01000013">
    <property type="protein sequence ID" value="SFW59178.1"/>
    <property type="molecule type" value="Genomic_DNA"/>
</dbReference>
<feature type="domain" description="RNA polymerase sigma-70 region 2" evidence="5">
    <location>
        <begin position="26"/>
        <end position="90"/>
    </location>
</feature>
<dbReference type="InterPro" id="IPR013324">
    <property type="entry name" value="RNA_pol_sigma_r3/r4-like"/>
</dbReference>
<gene>
    <name evidence="7" type="ORF">SAMN02927921_02555</name>
</gene>
<dbReference type="InterPro" id="IPR014284">
    <property type="entry name" value="RNA_pol_sigma-70_dom"/>
</dbReference>
<dbReference type="SUPFAM" id="SSF88946">
    <property type="entry name" value="Sigma2 domain of RNA polymerase sigma factors"/>
    <property type="match status" value="1"/>
</dbReference>
<dbReference type="AlphaFoldDB" id="A0A1K1QGX0"/>
<dbReference type="Pfam" id="PF08281">
    <property type="entry name" value="Sigma70_r4_2"/>
    <property type="match status" value="1"/>
</dbReference>
<dbReference type="InterPro" id="IPR039425">
    <property type="entry name" value="RNA_pol_sigma-70-like"/>
</dbReference>
<dbReference type="Proteomes" id="UP000182248">
    <property type="component" value="Unassembled WGS sequence"/>
</dbReference>
<dbReference type="GO" id="GO:0016987">
    <property type="term" value="F:sigma factor activity"/>
    <property type="evidence" value="ECO:0007669"/>
    <property type="project" value="UniProtKB-KW"/>
</dbReference>
<evidence type="ECO:0000259" key="6">
    <source>
        <dbReference type="Pfam" id="PF08281"/>
    </source>
</evidence>
<dbReference type="InterPro" id="IPR007627">
    <property type="entry name" value="RNA_pol_sigma70_r2"/>
</dbReference>
<accession>A0A1K1QGX0</accession>
<evidence type="ECO:0000256" key="2">
    <source>
        <dbReference type="ARBA" id="ARBA00023015"/>
    </source>
</evidence>
<dbReference type="Gene3D" id="1.10.10.10">
    <property type="entry name" value="Winged helix-like DNA-binding domain superfamily/Winged helix DNA-binding domain"/>
    <property type="match status" value="1"/>
</dbReference>
<keyword evidence="3" id="KW-0731">Sigma factor</keyword>
<dbReference type="Pfam" id="PF04542">
    <property type="entry name" value="Sigma70_r2"/>
    <property type="match status" value="1"/>
</dbReference>
<protein>
    <submittedName>
        <fullName evidence="7">RNA polymerase sigma-70 factor, ECF subfamily</fullName>
    </submittedName>
</protein>
<proteinExistence type="inferred from homology"/>
<evidence type="ECO:0000313" key="7">
    <source>
        <dbReference type="EMBL" id="SFW59178.1"/>
    </source>
</evidence>
<dbReference type="Gene3D" id="1.10.1740.10">
    <property type="match status" value="1"/>
</dbReference>
<organism evidence="7 8">
    <name type="scientific">Sinomicrobium oceani</name>
    <dbReference type="NCBI Taxonomy" id="1150368"/>
    <lineage>
        <taxon>Bacteria</taxon>
        <taxon>Pseudomonadati</taxon>
        <taxon>Bacteroidota</taxon>
        <taxon>Flavobacteriia</taxon>
        <taxon>Flavobacteriales</taxon>
        <taxon>Flavobacteriaceae</taxon>
        <taxon>Sinomicrobium</taxon>
    </lineage>
</organism>
<dbReference type="PANTHER" id="PTHR43133:SF46">
    <property type="entry name" value="RNA POLYMERASE SIGMA-70 FACTOR ECF SUBFAMILY"/>
    <property type="match status" value="1"/>
</dbReference>
<evidence type="ECO:0000259" key="5">
    <source>
        <dbReference type="Pfam" id="PF04542"/>
    </source>
</evidence>
<name>A0A1K1QGX0_9FLAO</name>
<dbReference type="PANTHER" id="PTHR43133">
    <property type="entry name" value="RNA POLYMERASE ECF-TYPE SIGMA FACTO"/>
    <property type="match status" value="1"/>
</dbReference>
<dbReference type="InterPro" id="IPR014327">
    <property type="entry name" value="RNA_pol_sigma70_bacteroid"/>
</dbReference>
<keyword evidence="2" id="KW-0805">Transcription regulation</keyword>
<dbReference type="SUPFAM" id="SSF88659">
    <property type="entry name" value="Sigma3 and sigma4 domains of RNA polymerase sigma factors"/>
    <property type="match status" value="1"/>
</dbReference>
<evidence type="ECO:0000256" key="3">
    <source>
        <dbReference type="ARBA" id="ARBA00023082"/>
    </source>
</evidence>
<dbReference type="NCBIfam" id="TIGR02937">
    <property type="entry name" value="sigma70-ECF"/>
    <property type="match status" value="1"/>
</dbReference>
<reference evidence="7 8" key="1">
    <citation type="submission" date="2016-11" db="EMBL/GenBank/DDBJ databases">
        <authorList>
            <person name="Jaros S."/>
            <person name="Januszkiewicz K."/>
            <person name="Wedrychowicz H."/>
        </authorList>
    </citation>
    <scope>NUCLEOTIDE SEQUENCE [LARGE SCALE GENOMIC DNA]</scope>
    <source>
        <strain evidence="7 8">CGMCC 1.12145</strain>
    </source>
</reference>
<dbReference type="CDD" id="cd06171">
    <property type="entry name" value="Sigma70_r4"/>
    <property type="match status" value="1"/>
</dbReference>
<evidence type="ECO:0000256" key="4">
    <source>
        <dbReference type="ARBA" id="ARBA00023163"/>
    </source>
</evidence>
<comment type="similarity">
    <text evidence="1">Belongs to the sigma-70 factor family. ECF subfamily.</text>
</comment>
<evidence type="ECO:0000256" key="1">
    <source>
        <dbReference type="ARBA" id="ARBA00010641"/>
    </source>
</evidence>
<dbReference type="InterPro" id="IPR036388">
    <property type="entry name" value="WH-like_DNA-bd_sf"/>
</dbReference>
<dbReference type="STRING" id="1150368.SAMN02927921_02555"/>